<evidence type="ECO:0000313" key="8">
    <source>
        <dbReference type="Proteomes" id="UP001497623"/>
    </source>
</evidence>
<accession>A0AAV2S5Q2</accession>
<feature type="domain" description="Major facilitator superfamily (MFS) profile" evidence="6">
    <location>
        <begin position="1"/>
        <end position="487"/>
    </location>
</feature>
<evidence type="ECO:0000256" key="3">
    <source>
        <dbReference type="ARBA" id="ARBA00022989"/>
    </source>
</evidence>
<proteinExistence type="predicted"/>
<dbReference type="AlphaFoldDB" id="A0AAV2S5Q2"/>
<evidence type="ECO:0000256" key="5">
    <source>
        <dbReference type="SAM" id="Phobius"/>
    </source>
</evidence>
<comment type="subcellular location">
    <subcellularLocation>
        <location evidence="1">Membrane</location>
        <topology evidence="1">Multi-pass membrane protein</topology>
    </subcellularLocation>
</comment>
<feature type="transmembrane region" description="Helical" evidence="5">
    <location>
        <begin position="346"/>
        <end position="367"/>
    </location>
</feature>
<dbReference type="PANTHER" id="PTHR24064">
    <property type="entry name" value="SOLUTE CARRIER FAMILY 22 MEMBER"/>
    <property type="match status" value="1"/>
</dbReference>
<organism evidence="7 8">
    <name type="scientific">Meganyctiphanes norvegica</name>
    <name type="common">Northern krill</name>
    <name type="synonym">Thysanopoda norvegica</name>
    <dbReference type="NCBI Taxonomy" id="48144"/>
    <lineage>
        <taxon>Eukaryota</taxon>
        <taxon>Metazoa</taxon>
        <taxon>Ecdysozoa</taxon>
        <taxon>Arthropoda</taxon>
        <taxon>Crustacea</taxon>
        <taxon>Multicrustacea</taxon>
        <taxon>Malacostraca</taxon>
        <taxon>Eumalacostraca</taxon>
        <taxon>Eucarida</taxon>
        <taxon>Euphausiacea</taxon>
        <taxon>Euphausiidae</taxon>
        <taxon>Meganyctiphanes</taxon>
    </lineage>
</organism>
<keyword evidence="2 5" id="KW-0812">Transmembrane</keyword>
<sequence length="510" mass="57425">MSDANADIFSSIPFGKWNWLYISIVCLQKASAPAQYYSSIFVDMPIDFRCISNETRQDNITFDNSCPENKESLHNCTTYEFDTSEVSSTFTSTFNLVCDKAWVASMYPMILPIGSCFGSFFLGASDKWGRVTVIRISSTIHAVGALIVGLARYEYLVIFGRFLVGFTYPILSGSAIPLSIETTPVKDRSTITFLLFIPFYVFVMLLGIMAYFIREWRMLYLVTSIPMFIIPIIALFLDKSPRWLIQQGRVDEAYIVMQKAAKMNNGTFDFDLSSIEKESSSQSNEQNFNANFVNSSIESVKTLIKQLYGTISMLKLSFIIPILWFLSAIVYIGVPLNANSFTDNPYLYMVMIGAAEFPSAFLGPLIINKFGNIKTGISLFLITSGCMLGTLLVTENFWWMKWIFAMLSMTCSGALIIICNLLISELFPTVLRSTGCGISYSAYYVGFFLSSFINSTIVSEVWWAFNTMCGICCVIASILISLLPETHGQKLCETTNEVDNKEYRYQKVKI</sequence>
<dbReference type="InterPro" id="IPR020846">
    <property type="entry name" value="MFS_dom"/>
</dbReference>
<feature type="transmembrane region" description="Helical" evidence="5">
    <location>
        <begin position="379"/>
        <end position="398"/>
    </location>
</feature>
<reference evidence="7 8" key="1">
    <citation type="submission" date="2024-05" db="EMBL/GenBank/DDBJ databases">
        <authorList>
            <person name="Wallberg A."/>
        </authorList>
    </citation>
    <scope>NUCLEOTIDE SEQUENCE [LARGE SCALE GENOMIC DNA]</scope>
</reference>
<dbReference type="EMBL" id="CAXKWB010044054">
    <property type="protein sequence ID" value="CAL4160364.1"/>
    <property type="molecule type" value="Genomic_DNA"/>
</dbReference>
<dbReference type="PROSITE" id="PS50850">
    <property type="entry name" value="MFS"/>
    <property type="match status" value="1"/>
</dbReference>
<feature type="transmembrane region" description="Helical" evidence="5">
    <location>
        <begin position="192"/>
        <end position="213"/>
    </location>
</feature>
<gene>
    <name evidence="7" type="ORF">MNOR_LOCUS32415</name>
</gene>
<feature type="transmembrane region" description="Helical" evidence="5">
    <location>
        <begin position="461"/>
        <end position="483"/>
    </location>
</feature>
<dbReference type="Proteomes" id="UP001497623">
    <property type="component" value="Unassembled WGS sequence"/>
</dbReference>
<dbReference type="SUPFAM" id="SSF103473">
    <property type="entry name" value="MFS general substrate transporter"/>
    <property type="match status" value="1"/>
</dbReference>
<keyword evidence="3 5" id="KW-1133">Transmembrane helix</keyword>
<protein>
    <recommendedName>
        <fullName evidence="6">Major facilitator superfamily (MFS) profile domain-containing protein</fullName>
    </recommendedName>
</protein>
<evidence type="ECO:0000259" key="6">
    <source>
        <dbReference type="PROSITE" id="PS50850"/>
    </source>
</evidence>
<evidence type="ECO:0000256" key="2">
    <source>
        <dbReference type="ARBA" id="ARBA00022692"/>
    </source>
</evidence>
<dbReference type="Pfam" id="PF00083">
    <property type="entry name" value="Sugar_tr"/>
    <property type="match status" value="1"/>
</dbReference>
<keyword evidence="4 5" id="KW-0472">Membrane</keyword>
<evidence type="ECO:0000313" key="7">
    <source>
        <dbReference type="EMBL" id="CAL4160364.1"/>
    </source>
</evidence>
<name>A0AAV2S5Q2_MEGNR</name>
<dbReference type="InterPro" id="IPR005828">
    <property type="entry name" value="MFS_sugar_transport-like"/>
</dbReference>
<feature type="transmembrane region" description="Helical" evidence="5">
    <location>
        <begin position="313"/>
        <end position="334"/>
    </location>
</feature>
<feature type="transmembrane region" description="Helical" evidence="5">
    <location>
        <begin position="134"/>
        <end position="153"/>
    </location>
</feature>
<feature type="transmembrane region" description="Helical" evidence="5">
    <location>
        <begin position="404"/>
        <end position="423"/>
    </location>
</feature>
<dbReference type="InterPro" id="IPR036259">
    <property type="entry name" value="MFS_trans_sf"/>
</dbReference>
<keyword evidence="8" id="KW-1185">Reference proteome</keyword>
<evidence type="ECO:0000256" key="4">
    <source>
        <dbReference type="ARBA" id="ARBA00023136"/>
    </source>
</evidence>
<feature type="transmembrane region" description="Helical" evidence="5">
    <location>
        <begin position="101"/>
        <end position="122"/>
    </location>
</feature>
<feature type="transmembrane region" description="Helical" evidence="5">
    <location>
        <begin position="430"/>
        <end position="449"/>
    </location>
</feature>
<comment type="caution">
    <text evidence="7">The sequence shown here is derived from an EMBL/GenBank/DDBJ whole genome shotgun (WGS) entry which is preliminary data.</text>
</comment>
<dbReference type="Gene3D" id="1.20.1250.20">
    <property type="entry name" value="MFS general substrate transporter like domains"/>
    <property type="match status" value="1"/>
</dbReference>
<dbReference type="GO" id="GO:0016020">
    <property type="term" value="C:membrane"/>
    <property type="evidence" value="ECO:0007669"/>
    <property type="project" value="UniProtKB-SubCell"/>
</dbReference>
<feature type="transmembrane region" description="Helical" evidence="5">
    <location>
        <begin position="219"/>
        <end position="237"/>
    </location>
</feature>
<feature type="transmembrane region" description="Helical" evidence="5">
    <location>
        <begin position="159"/>
        <end position="180"/>
    </location>
</feature>
<dbReference type="GO" id="GO:0022857">
    <property type="term" value="F:transmembrane transporter activity"/>
    <property type="evidence" value="ECO:0007669"/>
    <property type="project" value="InterPro"/>
</dbReference>
<evidence type="ECO:0000256" key="1">
    <source>
        <dbReference type="ARBA" id="ARBA00004141"/>
    </source>
</evidence>